<evidence type="ECO:0000256" key="3">
    <source>
        <dbReference type="ARBA" id="ARBA00022737"/>
    </source>
</evidence>
<name>A0A0F5V9F2_9GAMM</name>
<feature type="domain" description="Maltose/galactoside acetyltransferase" evidence="6">
    <location>
        <begin position="4"/>
        <end position="58"/>
    </location>
</feature>
<dbReference type="Proteomes" id="UP000033633">
    <property type="component" value="Unassembled WGS sequence"/>
</dbReference>
<proteinExistence type="inferred from homology"/>
<dbReference type="Pfam" id="PF12464">
    <property type="entry name" value="Mac"/>
    <property type="match status" value="1"/>
</dbReference>
<comment type="similarity">
    <text evidence="1 5">Belongs to the transferase hexapeptide repeat family.</text>
</comment>
<dbReference type="PATRIC" id="fig|265726.11.peg.1639"/>
<evidence type="ECO:0000256" key="2">
    <source>
        <dbReference type="ARBA" id="ARBA00022679"/>
    </source>
</evidence>
<accession>A0A0F5V9F2</accession>
<dbReference type="OrthoDB" id="9815592at2"/>
<dbReference type="InterPro" id="IPR001451">
    <property type="entry name" value="Hexapep"/>
</dbReference>
<dbReference type="SUPFAM" id="SSF51161">
    <property type="entry name" value="Trimeric LpxA-like enzymes"/>
    <property type="match status" value="1"/>
</dbReference>
<dbReference type="Pfam" id="PF14602">
    <property type="entry name" value="Hexapep_2"/>
    <property type="match status" value="1"/>
</dbReference>
<dbReference type="CDD" id="cd03357">
    <property type="entry name" value="LbH_MAT_GAT"/>
    <property type="match status" value="1"/>
</dbReference>
<dbReference type="PANTHER" id="PTHR43017">
    <property type="entry name" value="GALACTOSIDE O-ACETYLTRANSFERASE"/>
    <property type="match status" value="1"/>
</dbReference>
<sequence>MTEKEKMLAGLAYSGRDPELVHDRQEAKVMCHRFNLADPRDTQARMAILAERVQFCGDAHMEPSFYCDYGYNIVLGANFYSNHNLTILDVCKVTIGENAFIGPNVMISAASHPIDPVERLHGEDGAPVWIGDNVWLGGNVAVLPGVRIGHNCVIGAGSVVTRDIPDNSVAVGNPCRVVKHITPSEPSVVLAGD</sequence>
<dbReference type="EMBL" id="JWYV01000016">
    <property type="protein sequence ID" value="KKC98805.1"/>
    <property type="molecule type" value="Genomic_DNA"/>
</dbReference>
<evidence type="ECO:0000256" key="1">
    <source>
        <dbReference type="ARBA" id="ARBA00007274"/>
    </source>
</evidence>
<dbReference type="AlphaFoldDB" id="A0A0F5V9F2"/>
<evidence type="ECO:0000313" key="8">
    <source>
        <dbReference type="Proteomes" id="UP000033633"/>
    </source>
</evidence>
<keyword evidence="4 5" id="KW-0012">Acyltransferase</keyword>
<evidence type="ECO:0000259" key="6">
    <source>
        <dbReference type="SMART" id="SM01266"/>
    </source>
</evidence>
<keyword evidence="2 5" id="KW-0808">Transferase</keyword>
<dbReference type="EC" id="2.3.1.-" evidence="5"/>
<dbReference type="Gene3D" id="2.160.10.10">
    <property type="entry name" value="Hexapeptide repeat proteins"/>
    <property type="match status" value="1"/>
</dbReference>
<evidence type="ECO:0000256" key="5">
    <source>
        <dbReference type="RuleBase" id="RU367021"/>
    </source>
</evidence>
<dbReference type="SMART" id="SM01266">
    <property type="entry name" value="Mac"/>
    <property type="match status" value="1"/>
</dbReference>
<dbReference type="InterPro" id="IPR011004">
    <property type="entry name" value="Trimer_LpxA-like_sf"/>
</dbReference>
<protein>
    <recommendedName>
        <fullName evidence="5">Acetyltransferase</fullName>
        <ecNumber evidence="5">2.3.1.-</ecNumber>
    </recommendedName>
</protein>
<reference evidence="7 8" key="1">
    <citation type="submission" date="2014-12" db="EMBL/GenBank/DDBJ databases">
        <title>Mercury Reductase activity and rhizosphere competence traits in the genome of root associated Photobacterium halotolerans MELD1.</title>
        <authorList>
            <person name="Mathew D.C."/>
            <person name="Huang C.-C."/>
        </authorList>
    </citation>
    <scope>NUCLEOTIDE SEQUENCE [LARGE SCALE GENOMIC DNA]</scope>
    <source>
        <strain evidence="7 8">MELD1</strain>
    </source>
</reference>
<gene>
    <name evidence="7" type="ORF">KY46_16850</name>
</gene>
<dbReference type="Pfam" id="PF00132">
    <property type="entry name" value="Hexapep"/>
    <property type="match status" value="1"/>
</dbReference>
<evidence type="ECO:0000256" key="4">
    <source>
        <dbReference type="ARBA" id="ARBA00023315"/>
    </source>
</evidence>
<dbReference type="InterPro" id="IPR024688">
    <property type="entry name" value="Mac_dom"/>
</dbReference>
<keyword evidence="8" id="KW-1185">Reference proteome</keyword>
<dbReference type="FunFam" id="2.160.10.10:FF:000008">
    <property type="entry name" value="Maltose O-acetyltransferase"/>
    <property type="match status" value="1"/>
</dbReference>
<dbReference type="PANTHER" id="PTHR43017:SF1">
    <property type="entry name" value="ACETYLTRANSFERASE YJL218W-RELATED"/>
    <property type="match status" value="1"/>
</dbReference>
<comment type="caution">
    <text evidence="7">The sequence shown here is derived from an EMBL/GenBank/DDBJ whole genome shotgun (WGS) entry which is preliminary data.</text>
</comment>
<evidence type="ECO:0000313" key="7">
    <source>
        <dbReference type="EMBL" id="KKC98805.1"/>
    </source>
</evidence>
<dbReference type="STRING" id="265726.KY46_16850"/>
<dbReference type="GO" id="GO:0008870">
    <property type="term" value="F:galactoside O-acetyltransferase activity"/>
    <property type="evidence" value="ECO:0007669"/>
    <property type="project" value="TreeGrafter"/>
</dbReference>
<keyword evidence="3" id="KW-0677">Repeat</keyword>
<organism evidence="7 8">
    <name type="scientific">Photobacterium halotolerans</name>
    <dbReference type="NCBI Taxonomy" id="265726"/>
    <lineage>
        <taxon>Bacteria</taxon>
        <taxon>Pseudomonadati</taxon>
        <taxon>Pseudomonadota</taxon>
        <taxon>Gammaproteobacteria</taxon>
        <taxon>Vibrionales</taxon>
        <taxon>Vibrionaceae</taxon>
        <taxon>Photobacterium</taxon>
    </lineage>
</organism>
<dbReference type="InterPro" id="IPR039369">
    <property type="entry name" value="LacA-like"/>
</dbReference>
<dbReference type="RefSeq" id="WP_046221803.1">
    <property type="nucleotide sequence ID" value="NZ_JWYV01000016.1"/>
</dbReference>